<keyword evidence="2" id="KW-0472">Membrane</keyword>
<evidence type="ECO:0000313" key="4">
    <source>
        <dbReference type="Proteomes" id="UP001500460"/>
    </source>
</evidence>
<name>A0ABP5XBM4_9ACTN</name>
<gene>
    <name evidence="3" type="ORF">GCM10010421_41690</name>
</gene>
<evidence type="ECO:0000256" key="2">
    <source>
        <dbReference type="SAM" id="Phobius"/>
    </source>
</evidence>
<accession>A0ABP5XBM4</accession>
<sequence>MRHRPGPANGPGNGPWGPPGSEEFRRTVPESEAAPVKQHPEGNTMSDLMLKTAVATKVRVNGWKNTTVEAVQRRAGDRGQTAVEYLGIIAVVVAIVLAITGTDIGQTILDKIKAQVAKVAP</sequence>
<dbReference type="EMBL" id="BAAATK010000028">
    <property type="protein sequence ID" value="GAA2445953.1"/>
    <property type="molecule type" value="Genomic_DNA"/>
</dbReference>
<proteinExistence type="predicted"/>
<evidence type="ECO:0000256" key="1">
    <source>
        <dbReference type="SAM" id="MobiDB-lite"/>
    </source>
</evidence>
<feature type="transmembrane region" description="Helical" evidence="2">
    <location>
        <begin position="82"/>
        <end position="101"/>
    </location>
</feature>
<reference evidence="4" key="1">
    <citation type="journal article" date="2019" name="Int. J. Syst. Evol. Microbiol.">
        <title>The Global Catalogue of Microorganisms (GCM) 10K type strain sequencing project: providing services to taxonomists for standard genome sequencing and annotation.</title>
        <authorList>
            <consortium name="The Broad Institute Genomics Platform"/>
            <consortium name="The Broad Institute Genome Sequencing Center for Infectious Disease"/>
            <person name="Wu L."/>
            <person name="Ma J."/>
        </authorList>
    </citation>
    <scope>NUCLEOTIDE SEQUENCE [LARGE SCALE GENOMIC DNA]</scope>
    <source>
        <strain evidence="4">JCM 6922</strain>
    </source>
</reference>
<keyword evidence="4" id="KW-1185">Reference proteome</keyword>
<protein>
    <recommendedName>
        <fullName evidence="5">Integral membrane protein</fullName>
    </recommendedName>
</protein>
<evidence type="ECO:0000313" key="3">
    <source>
        <dbReference type="EMBL" id="GAA2445953.1"/>
    </source>
</evidence>
<evidence type="ECO:0008006" key="5">
    <source>
        <dbReference type="Google" id="ProtNLM"/>
    </source>
</evidence>
<comment type="caution">
    <text evidence="3">The sequence shown here is derived from an EMBL/GenBank/DDBJ whole genome shotgun (WGS) entry which is preliminary data.</text>
</comment>
<organism evidence="3 4">
    <name type="scientific">Streptomyces glaucus</name>
    <dbReference type="NCBI Taxonomy" id="284029"/>
    <lineage>
        <taxon>Bacteria</taxon>
        <taxon>Bacillati</taxon>
        <taxon>Actinomycetota</taxon>
        <taxon>Actinomycetes</taxon>
        <taxon>Kitasatosporales</taxon>
        <taxon>Streptomycetaceae</taxon>
        <taxon>Streptomyces</taxon>
    </lineage>
</organism>
<feature type="region of interest" description="Disordered" evidence="1">
    <location>
        <begin position="1"/>
        <end position="46"/>
    </location>
</feature>
<dbReference type="Proteomes" id="UP001500460">
    <property type="component" value="Unassembled WGS sequence"/>
</dbReference>
<keyword evidence="2" id="KW-1133">Transmembrane helix</keyword>
<keyword evidence="2" id="KW-0812">Transmembrane</keyword>